<evidence type="ECO:0000313" key="2">
    <source>
        <dbReference type="Proteomes" id="UP000676336"/>
    </source>
</evidence>
<organism evidence="1 2">
    <name type="scientific">Rotaria magnacalcarata</name>
    <dbReference type="NCBI Taxonomy" id="392030"/>
    <lineage>
        <taxon>Eukaryota</taxon>
        <taxon>Metazoa</taxon>
        <taxon>Spiralia</taxon>
        <taxon>Gnathifera</taxon>
        <taxon>Rotifera</taxon>
        <taxon>Eurotatoria</taxon>
        <taxon>Bdelloidea</taxon>
        <taxon>Philodinida</taxon>
        <taxon>Philodinidae</taxon>
        <taxon>Rotaria</taxon>
    </lineage>
</organism>
<dbReference type="EMBL" id="CAJOBI010071475">
    <property type="protein sequence ID" value="CAF4460015.1"/>
    <property type="molecule type" value="Genomic_DNA"/>
</dbReference>
<dbReference type="Gene3D" id="3.80.10.10">
    <property type="entry name" value="Ribonuclease Inhibitor"/>
    <property type="match status" value="1"/>
</dbReference>
<gene>
    <name evidence="1" type="ORF">SMN809_LOCUS33117</name>
</gene>
<name>A0A8S2WUC9_9BILA</name>
<comment type="caution">
    <text evidence="1">The sequence shown here is derived from an EMBL/GenBank/DDBJ whole genome shotgun (WGS) entry which is preliminary data.</text>
</comment>
<sequence>MRLSDSSMTNLARRCKRLAYIKLCHLDQISENGLELIGQMDQLISIDITGTQTSDTSLKSIGNSNNLRSVTLSYCRQI</sequence>
<protein>
    <submittedName>
        <fullName evidence="1">Uncharacterized protein</fullName>
    </submittedName>
</protein>
<proteinExistence type="predicted"/>
<dbReference type="Proteomes" id="UP000676336">
    <property type="component" value="Unassembled WGS sequence"/>
</dbReference>
<dbReference type="InterPro" id="IPR032675">
    <property type="entry name" value="LRR_dom_sf"/>
</dbReference>
<dbReference type="AlphaFoldDB" id="A0A8S2WUC9"/>
<feature type="non-terminal residue" evidence="1">
    <location>
        <position position="78"/>
    </location>
</feature>
<reference evidence="1" key="1">
    <citation type="submission" date="2021-02" db="EMBL/GenBank/DDBJ databases">
        <authorList>
            <person name="Nowell W R."/>
        </authorList>
    </citation>
    <scope>NUCLEOTIDE SEQUENCE</scope>
</reference>
<feature type="non-terminal residue" evidence="1">
    <location>
        <position position="1"/>
    </location>
</feature>
<accession>A0A8S2WUC9</accession>
<evidence type="ECO:0000313" key="1">
    <source>
        <dbReference type="EMBL" id="CAF4460015.1"/>
    </source>
</evidence>
<dbReference type="SUPFAM" id="SSF52047">
    <property type="entry name" value="RNI-like"/>
    <property type="match status" value="1"/>
</dbReference>